<proteinExistence type="predicted"/>
<accession>A0ABN4TUI3</accession>
<dbReference type="EMBL" id="CP017755">
    <property type="protein sequence ID" value="AOZ10902.1"/>
    <property type="molecule type" value="Genomic_DNA"/>
</dbReference>
<dbReference type="InterPro" id="IPR021549">
    <property type="entry name" value="DUF2894"/>
</dbReference>
<dbReference type="Proteomes" id="UP000177515">
    <property type="component" value="Chromosome 2"/>
</dbReference>
<gene>
    <name evidence="2" type="ORF">BKK80_28925</name>
</gene>
<feature type="compositionally biased region" description="Polar residues" evidence="1">
    <location>
        <begin position="66"/>
        <end position="76"/>
    </location>
</feature>
<sequence length="229" mass="24585">MQQLEAWQACGADRLDPVRFRLMQALARRAAPHQGAARRVLDDKLAARLSAYRLALEAAGTKAAASTDSIPSSTPGTAAAAPPAAPRLPARGALAALADQLAGRARARSTAEPPATASARIATPARPPVPAEPELIDYFRDTWTRVSANQRVQQSLQQVPEHAGPLNSHYLIHRSLTLMQELSPEYLHQFLSYVDALTLLEQMQRVDAAPAAEAPAGAVVRKKTRAKAR</sequence>
<organism evidence="2 3">
    <name type="scientific">Cupriavidus malaysiensis</name>
    <dbReference type="NCBI Taxonomy" id="367825"/>
    <lineage>
        <taxon>Bacteria</taxon>
        <taxon>Pseudomonadati</taxon>
        <taxon>Pseudomonadota</taxon>
        <taxon>Betaproteobacteria</taxon>
        <taxon>Burkholderiales</taxon>
        <taxon>Burkholderiaceae</taxon>
        <taxon>Cupriavidus</taxon>
    </lineage>
</organism>
<evidence type="ECO:0000313" key="3">
    <source>
        <dbReference type="Proteomes" id="UP000177515"/>
    </source>
</evidence>
<evidence type="ECO:0000256" key="1">
    <source>
        <dbReference type="SAM" id="MobiDB-lite"/>
    </source>
</evidence>
<protein>
    <recommendedName>
        <fullName evidence="4">DUF2894 domain-containing protein</fullName>
    </recommendedName>
</protein>
<keyword evidence="3" id="KW-1185">Reference proteome</keyword>
<reference evidence="2 3" key="1">
    <citation type="submission" date="2016-10" db="EMBL/GenBank/DDBJ databases">
        <title>Complete genome sequences of three Cupriavidus strains isolated from various Malaysian environments.</title>
        <authorList>
            <person name="Abdullah A.A.-A."/>
            <person name="Shafie N.A.H."/>
            <person name="Lau N.S."/>
        </authorList>
    </citation>
    <scope>NUCLEOTIDE SEQUENCE [LARGE SCALE GENOMIC DNA]</scope>
    <source>
        <strain evidence="2 3">USMAA1020</strain>
    </source>
</reference>
<dbReference type="RefSeq" id="WP_071022436.1">
    <property type="nucleotide sequence ID" value="NZ_CP017755.1"/>
</dbReference>
<name>A0ABN4TUI3_9BURK</name>
<evidence type="ECO:0008006" key="4">
    <source>
        <dbReference type="Google" id="ProtNLM"/>
    </source>
</evidence>
<feature type="region of interest" description="Disordered" evidence="1">
    <location>
        <begin position="104"/>
        <end position="127"/>
    </location>
</feature>
<dbReference type="Pfam" id="PF11445">
    <property type="entry name" value="DUF2894"/>
    <property type="match status" value="1"/>
</dbReference>
<evidence type="ECO:0000313" key="2">
    <source>
        <dbReference type="EMBL" id="AOZ10902.1"/>
    </source>
</evidence>
<feature type="region of interest" description="Disordered" evidence="1">
    <location>
        <begin position="63"/>
        <end position="85"/>
    </location>
</feature>